<dbReference type="HOGENOM" id="CLU_1663427_0_0_1"/>
<sequence>MRGWKRRDQREPSIERRPVILADTHARPSRAATATTAAAAIPPSHLLPDRRRSPPRRRRPPPRAAYRPPTASSSVSSGSRCPLLPLPNSKQSLRARERLAAPSSLLHLYWICRRRYGPGLIGSLHREKEMFSLLQGVLDWEGRELLNSAFSNIIFVIQSFSS</sequence>
<dbReference type="Gramene" id="ONIVA01G44750.2">
    <property type="protein sequence ID" value="ONIVA01G44750.2"/>
    <property type="gene ID" value="ONIVA01G44750"/>
</dbReference>
<evidence type="ECO:0000313" key="3">
    <source>
        <dbReference type="Proteomes" id="UP000006591"/>
    </source>
</evidence>
<accession>A0A0E0FWS1</accession>
<feature type="compositionally biased region" description="Low complexity" evidence="1">
    <location>
        <begin position="31"/>
        <end position="46"/>
    </location>
</feature>
<name>A0A0E0FWS1_ORYNI</name>
<dbReference type="EnsemblPlants" id="ONIVA01G44750.2">
    <property type="protein sequence ID" value="ONIVA01G44750.2"/>
    <property type="gene ID" value="ONIVA01G44750"/>
</dbReference>
<feature type="region of interest" description="Disordered" evidence="1">
    <location>
        <begin position="1"/>
        <end position="87"/>
    </location>
</feature>
<evidence type="ECO:0000256" key="1">
    <source>
        <dbReference type="SAM" id="MobiDB-lite"/>
    </source>
</evidence>
<proteinExistence type="predicted"/>
<reference evidence="2" key="2">
    <citation type="submission" date="2018-04" db="EMBL/GenBank/DDBJ databases">
        <title>OnivRS2 (Oryza nivara Reference Sequence Version 2).</title>
        <authorList>
            <person name="Zhang J."/>
            <person name="Kudrna D."/>
            <person name="Lee S."/>
            <person name="Talag J."/>
            <person name="Rajasekar S."/>
            <person name="Welchert J."/>
            <person name="Hsing Y.-I."/>
            <person name="Wing R.A."/>
        </authorList>
    </citation>
    <scope>NUCLEOTIDE SEQUENCE [LARGE SCALE GENOMIC DNA]</scope>
</reference>
<keyword evidence="3" id="KW-1185">Reference proteome</keyword>
<evidence type="ECO:0000313" key="2">
    <source>
        <dbReference type="EnsemblPlants" id="ONIVA01G44750.2"/>
    </source>
</evidence>
<reference evidence="2" key="1">
    <citation type="submission" date="2015-04" db="UniProtKB">
        <authorList>
            <consortium name="EnsemblPlants"/>
        </authorList>
    </citation>
    <scope>IDENTIFICATION</scope>
    <source>
        <strain evidence="2">SL10</strain>
    </source>
</reference>
<feature type="compositionally biased region" description="Low complexity" evidence="1">
    <location>
        <begin position="64"/>
        <end position="79"/>
    </location>
</feature>
<feature type="compositionally biased region" description="Basic and acidic residues" evidence="1">
    <location>
        <begin position="1"/>
        <end position="18"/>
    </location>
</feature>
<protein>
    <submittedName>
        <fullName evidence="2">Uncharacterized protein</fullName>
    </submittedName>
</protein>
<organism evidence="2">
    <name type="scientific">Oryza nivara</name>
    <name type="common">Indian wild rice</name>
    <name type="synonym">Oryza sativa f. spontanea</name>
    <dbReference type="NCBI Taxonomy" id="4536"/>
    <lineage>
        <taxon>Eukaryota</taxon>
        <taxon>Viridiplantae</taxon>
        <taxon>Streptophyta</taxon>
        <taxon>Embryophyta</taxon>
        <taxon>Tracheophyta</taxon>
        <taxon>Spermatophyta</taxon>
        <taxon>Magnoliopsida</taxon>
        <taxon>Liliopsida</taxon>
        <taxon>Poales</taxon>
        <taxon>Poaceae</taxon>
        <taxon>BOP clade</taxon>
        <taxon>Oryzoideae</taxon>
        <taxon>Oryzeae</taxon>
        <taxon>Oryzinae</taxon>
        <taxon>Oryza</taxon>
    </lineage>
</organism>
<dbReference type="Proteomes" id="UP000006591">
    <property type="component" value="Chromosome 1"/>
</dbReference>
<dbReference type="AlphaFoldDB" id="A0A0E0FWS1"/>